<dbReference type="AlphaFoldDB" id="A0A8T2T7H4"/>
<organism evidence="2 3">
    <name type="scientific">Ceratopteris richardii</name>
    <name type="common">Triangle waterfern</name>
    <dbReference type="NCBI Taxonomy" id="49495"/>
    <lineage>
        <taxon>Eukaryota</taxon>
        <taxon>Viridiplantae</taxon>
        <taxon>Streptophyta</taxon>
        <taxon>Embryophyta</taxon>
        <taxon>Tracheophyta</taxon>
        <taxon>Polypodiopsida</taxon>
        <taxon>Polypodiidae</taxon>
        <taxon>Polypodiales</taxon>
        <taxon>Pteridineae</taxon>
        <taxon>Pteridaceae</taxon>
        <taxon>Parkerioideae</taxon>
        <taxon>Ceratopteris</taxon>
    </lineage>
</organism>
<gene>
    <name evidence="2" type="ORF">KP509_14G011100</name>
</gene>
<evidence type="ECO:0000313" key="2">
    <source>
        <dbReference type="EMBL" id="KAH7414781.1"/>
    </source>
</evidence>
<feature type="compositionally biased region" description="Basic and acidic residues" evidence="1">
    <location>
        <begin position="126"/>
        <end position="135"/>
    </location>
</feature>
<evidence type="ECO:0000313" key="3">
    <source>
        <dbReference type="Proteomes" id="UP000825935"/>
    </source>
</evidence>
<accession>A0A8T2T7H4</accession>
<name>A0A8T2T7H4_CERRI</name>
<evidence type="ECO:0000256" key="1">
    <source>
        <dbReference type="SAM" id="MobiDB-lite"/>
    </source>
</evidence>
<proteinExistence type="predicted"/>
<sequence>MVKMCLMSMCRKGTVLVIPKLLPTLKQNFCLVLGACASYRDIFQCGGGIAGRTRLGRWRLSSLHLHQWFQTNAVIEIEEESSETHRWPKEQQQIRHGQVEREGQRHRGRGDDLESQNQNQASRRRDRSEGTTEQA</sequence>
<comment type="caution">
    <text evidence="2">The sequence shown here is derived from an EMBL/GenBank/DDBJ whole genome shotgun (WGS) entry which is preliminary data.</text>
</comment>
<dbReference type="EMBL" id="CM035419">
    <property type="protein sequence ID" value="KAH7414781.1"/>
    <property type="molecule type" value="Genomic_DNA"/>
</dbReference>
<feature type="region of interest" description="Disordered" evidence="1">
    <location>
        <begin position="80"/>
        <end position="135"/>
    </location>
</feature>
<keyword evidence="3" id="KW-1185">Reference proteome</keyword>
<dbReference type="Proteomes" id="UP000825935">
    <property type="component" value="Chromosome 14"/>
</dbReference>
<feature type="compositionally biased region" description="Basic and acidic residues" evidence="1">
    <location>
        <begin position="82"/>
        <end position="112"/>
    </location>
</feature>
<reference evidence="2" key="1">
    <citation type="submission" date="2021-08" db="EMBL/GenBank/DDBJ databases">
        <title>WGS assembly of Ceratopteris richardii.</title>
        <authorList>
            <person name="Marchant D.B."/>
            <person name="Chen G."/>
            <person name="Jenkins J."/>
            <person name="Shu S."/>
            <person name="Leebens-Mack J."/>
            <person name="Grimwood J."/>
            <person name="Schmutz J."/>
            <person name="Soltis P."/>
            <person name="Soltis D."/>
            <person name="Chen Z.-H."/>
        </authorList>
    </citation>
    <scope>NUCLEOTIDE SEQUENCE</scope>
    <source>
        <strain evidence="2">Whitten #5841</strain>
        <tissue evidence="2">Leaf</tissue>
    </source>
</reference>
<protein>
    <submittedName>
        <fullName evidence="2">Uncharacterized protein</fullName>
    </submittedName>
</protein>